<reference evidence="3 4" key="1">
    <citation type="submission" date="2016-11" db="EMBL/GenBank/DDBJ databases">
        <authorList>
            <person name="Jaros S."/>
            <person name="Januszkiewicz K."/>
            <person name="Wedrychowicz H."/>
        </authorList>
    </citation>
    <scope>NUCLEOTIDE SEQUENCE [LARGE SCALE GENOMIC DNA]</scope>
    <source>
        <strain evidence="3 4">DSM 15929</strain>
    </source>
</reference>
<dbReference type="PROSITE" id="PS51257">
    <property type="entry name" value="PROKAR_LIPOPROTEIN"/>
    <property type="match status" value="1"/>
</dbReference>
<sequence length="521" mass="57665">MKKTISYLLVITLLATLLVGCGKSENKANGNGTKNSAEVTGKAADDTSDKEETKTEAKDYSKQEPYTVKIMLPGTAGTKDCEEVSALASEILQKKYNTTLNIVRVGFGTYAQQVNLMFSSGEKLDMLYNDRGSFTSAVSNGQVVEIGQYLDEYAPEMKAQISGDDWACTSINGGIYAVPANKEKAVAWGFAFVKSIADELGFDYSKIKTEEDLVPLLQAVKEKYPDMYPVMSNGGSMNTMTTNDELGGDFGVLENCTDPNNTTVVNWYETDAYRKIAERRYEWAQKGLIMPDAASNTEPWANMIASNKAFGRFTNVKPGIEAEMQKASGKEIVVLPMTDAYTTTNRLDILWYVAHNSEKPERTVQVMNEIYTNPELQNILVNGVEGKHYEFANEAKTMVRYPKGVDGTNTGYPSYPWAWLNEMITPVWEGADETLWKQTDDYNKTAIVSPGKGFGWNNLNVINEVTSCNNVKNKYANALECGSVDPAVALPQFIKDLKDAGVDSIIKEKQSQLDEWLAAKK</sequence>
<feature type="region of interest" description="Disordered" evidence="1">
    <location>
        <begin position="27"/>
        <end position="60"/>
    </location>
</feature>
<feature type="domain" description="DUF3502" evidence="2">
    <location>
        <begin position="452"/>
        <end position="518"/>
    </location>
</feature>
<keyword evidence="4" id="KW-1185">Reference proteome</keyword>
<dbReference type="InterPro" id="IPR022627">
    <property type="entry name" value="DUF3502"/>
</dbReference>
<dbReference type="OrthoDB" id="2636783at2"/>
<dbReference type="EMBL" id="FRAC01000048">
    <property type="protein sequence ID" value="SHL72703.1"/>
    <property type="molecule type" value="Genomic_DNA"/>
</dbReference>
<dbReference type="Proteomes" id="UP000184386">
    <property type="component" value="Unassembled WGS sequence"/>
</dbReference>
<evidence type="ECO:0000256" key="1">
    <source>
        <dbReference type="SAM" id="MobiDB-lite"/>
    </source>
</evidence>
<gene>
    <name evidence="3" type="ORF">SAMN02745136_05565</name>
</gene>
<dbReference type="SUPFAM" id="SSF53850">
    <property type="entry name" value="Periplasmic binding protein-like II"/>
    <property type="match status" value="1"/>
</dbReference>
<dbReference type="RefSeq" id="WP_073280442.1">
    <property type="nucleotide sequence ID" value="NZ_FRAC01000048.1"/>
</dbReference>
<feature type="compositionally biased region" description="Polar residues" evidence="1">
    <location>
        <begin position="27"/>
        <end position="38"/>
    </location>
</feature>
<dbReference type="Gene3D" id="3.40.190.10">
    <property type="entry name" value="Periplasmic binding protein-like II"/>
    <property type="match status" value="2"/>
</dbReference>
<dbReference type="STRING" id="1121322.SAMN02745136_05565"/>
<evidence type="ECO:0000313" key="4">
    <source>
        <dbReference type="Proteomes" id="UP000184386"/>
    </source>
</evidence>
<evidence type="ECO:0000259" key="2">
    <source>
        <dbReference type="Pfam" id="PF12010"/>
    </source>
</evidence>
<proteinExistence type="predicted"/>
<dbReference type="Pfam" id="PF12010">
    <property type="entry name" value="DUF3502"/>
    <property type="match status" value="1"/>
</dbReference>
<organism evidence="3 4">
    <name type="scientific">Anaerocolumna jejuensis DSM 15929</name>
    <dbReference type="NCBI Taxonomy" id="1121322"/>
    <lineage>
        <taxon>Bacteria</taxon>
        <taxon>Bacillati</taxon>
        <taxon>Bacillota</taxon>
        <taxon>Clostridia</taxon>
        <taxon>Lachnospirales</taxon>
        <taxon>Lachnospiraceae</taxon>
        <taxon>Anaerocolumna</taxon>
    </lineage>
</organism>
<evidence type="ECO:0000313" key="3">
    <source>
        <dbReference type="EMBL" id="SHL72703.1"/>
    </source>
</evidence>
<protein>
    <submittedName>
        <fullName evidence="3">Putative aldouronate transport system substrate-binding protein</fullName>
    </submittedName>
</protein>
<dbReference type="AlphaFoldDB" id="A0A1M7CZW6"/>
<feature type="compositionally biased region" description="Basic and acidic residues" evidence="1">
    <location>
        <begin position="43"/>
        <end position="60"/>
    </location>
</feature>
<accession>A0A1M7CZW6</accession>
<name>A0A1M7CZW6_9FIRM</name>